<dbReference type="InterPro" id="IPR015797">
    <property type="entry name" value="NUDIX_hydrolase-like_dom_sf"/>
</dbReference>
<dbReference type="Proteomes" id="UP000033944">
    <property type="component" value="Unassembled WGS sequence"/>
</dbReference>
<dbReference type="AlphaFoldDB" id="A0A0G0PAI4"/>
<keyword evidence="1 2" id="KW-0378">Hydrolase</keyword>
<evidence type="ECO:0000256" key="2">
    <source>
        <dbReference type="RuleBase" id="RU003476"/>
    </source>
</evidence>
<dbReference type="Gene3D" id="3.90.79.10">
    <property type="entry name" value="Nucleoside Triphosphate Pyrophosphohydrolase"/>
    <property type="match status" value="1"/>
</dbReference>
<dbReference type="Pfam" id="PF00293">
    <property type="entry name" value="NUDIX"/>
    <property type="match status" value="1"/>
</dbReference>
<evidence type="ECO:0000313" key="5">
    <source>
        <dbReference type="Proteomes" id="UP000033944"/>
    </source>
</evidence>
<dbReference type="PROSITE" id="PS00893">
    <property type="entry name" value="NUDIX_BOX"/>
    <property type="match status" value="1"/>
</dbReference>
<comment type="similarity">
    <text evidence="2">Belongs to the Nudix hydrolase family.</text>
</comment>
<dbReference type="InterPro" id="IPR000086">
    <property type="entry name" value="NUDIX_hydrolase_dom"/>
</dbReference>
<dbReference type="InterPro" id="IPR020476">
    <property type="entry name" value="Nudix_hydrolase"/>
</dbReference>
<comment type="caution">
    <text evidence="4">The sequence shown here is derived from an EMBL/GenBank/DDBJ whole genome shotgun (WGS) entry which is preliminary data.</text>
</comment>
<gene>
    <name evidence="4" type="ORF">UT10_C0029G0001</name>
</gene>
<evidence type="ECO:0000256" key="1">
    <source>
        <dbReference type="ARBA" id="ARBA00022801"/>
    </source>
</evidence>
<feature type="domain" description="Nudix hydrolase" evidence="3">
    <location>
        <begin position="26"/>
        <end position="146"/>
    </location>
</feature>
<dbReference type="InterPro" id="IPR020084">
    <property type="entry name" value="NUDIX_hydrolase_CS"/>
</dbReference>
<dbReference type="PRINTS" id="PR00502">
    <property type="entry name" value="NUDIXFAMILY"/>
</dbReference>
<dbReference type="EMBL" id="LBVN01000029">
    <property type="protein sequence ID" value="KKQ86321.1"/>
    <property type="molecule type" value="Genomic_DNA"/>
</dbReference>
<dbReference type="PROSITE" id="PS51462">
    <property type="entry name" value="NUDIX"/>
    <property type="match status" value="1"/>
</dbReference>
<evidence type="ECO:0000313" key="4">
    <source>
        <dbReference type="EMBL" id="KKQ86321.1"/>
    </source>
</evidence>
<sequence>MKLFKIKTVFAAFSVKFLVKILGIEMPVVASATGLAIKDGKMLFVKLSYIKGYGLPGGLAKKNETLEETLEREVFEETGLKIVKMKYFKSYFSNFYGIPTLAALYEISVSGKLKSSKEGTPAWIKPNDVMGELAYFNTKEAVLDYLKIKK</sequence>
<organism evidence="4 5">
    <name type="scientific">Candidatus Woesebacteria bacterium GW2011_GWB1_38_8b</name>
    <dbReference type="NCBI Taxonomy" id="1618571"/>
    <lineage>
        <taxon>Bacteria</taxon>
        <taxon>Candidatus Woeseibacteriota</taxon>
    </lineage>
</organism>
<dbReference type="SUPFAM" id="SSF55811">
    <property type="entry name" value="Nudix"/>
    <property type="match status" value="1"/>
</dbReference>
<name>A0A0G0PAI4_9BACT</name>
<evidence type="ECO:0000259" key="3">
    <source>
        <dbReference type="PROSITE" id="PS51462"/>
    </source>
</evidence>
<reference evidence="4 5" key="1">
    <citation type="journal article" date="2015" name="Nature">
        <title>rRNA introns, odd ribosomes, and small enigmatic genomes across a large radiation of phyla.</title>
        <authorList>
            <person name="Brown C.T."/>
            <person name="Hug L.A."/>
            <person name="Thomas B.C."/>
            <person name="Sharon I."/>
            <person name="Castelle C.J."/>
            <person name="Singh A."/>
            <person name="Wilkins M.J."/>
            <person name="Williams K.H."/>
            <person name="Banfield J.F."/>
        </authorList>
    </citation>
    <scope>NUCLEOTIDE SEQUENCE [LARGE SCALE GENOMIC DNA]</scope>
</reference>
<proteinExistence type="inferred from homology"/>
<accession>A0A0G0PAI4</accession>
<dbReference type="GO" id="GO:0016787">
    <property type="term" value="F:hydrolase activity"/>
    <property type="evidence" value="ECO:0007669"/>
    <property type="project" value="UniProtKB-KW"/>
</dbReference>
<protein>
    <submittedName>
        <fullName evidence="4">NUDIX hydrolase</fullName>
    </submittedName>
</protein>